<keyword evidence="3" id="KW-1185">Reference proteome</keyword>
<dbReference type="RefSeq" id="WP_179661775.1">
    <property type="nucleotide sequence ID" value="NZ_JACBZR010000002.1"/>
</dbReference>
<dbReference type="AlphaFoldDB" id="A0A7Z0DTS9"/>
<feature type="compositionally biased region" description="Basic and acidic residues" evidence="1">
    <location>
        <begin position="1"/>
        <end position="24"/>
    </location>
</feature>
<evidence type="ECO:0000256" key="1">
    <source>
        <dbReference type="SAM" id="MobiDB-lite"/>
    </source>
</evidence>
<comment type="caution">
    <text evidence="2">The sequence shown here is derived from an EMBL/GenBank/DDBJ whole genome shotgun (WGS) entry which is preliminary data.</text>
</comment>
<accession>A0A7Z0DTS9</accession>
<dbReference type="EMBL" id="JACBZR010000002">
    <property type="protein sequence ID" value="NYI81196.1"/>
    <property type="molecule type" value="Genomic_DNA"/>
</dbReference>
<organism evidence="2 3">
    <name type="scientific">Nocardioides panzhihuensis</name>
    <dbReference type="NCBI Taxonomy" id="860243"/>
    <lineage>
        <taxon>Bacteria</taxon>
        <taxon>Bacillati</taxon>
        <taxon>Actinomycetota</taxon>
        <taxon>Actinomycetes</taxon>
        <taxon>Propionibacteriales</taxon>
        <taxon>Nocardioidaceae</taxon>
        <taxon>Nocardioides</taxon>
    </lineage>
</organism>
<name>A0A7Z0DTS9_9ACTN</name>
<evidence type="ECO:0000313" key="3">
    <source>
        <dbReference type="Proteomes" id="UP000564496"/>
    </source>
</evidence>
<protein>
    <submittedName>
        <fullName evidence="2">Uncharacterized protein</fullName>
    </submittedName>
</protein>
<dbReference type="Proteomes" id="UP000564496">
    <property type="component" value="Unassembled WGS sequence"/>
</dbReference>
<proteinExistence type="predicted"/>
<sequence>MSDDKKDSASSEKRPQDQPAERPRPQPRLANPGRLENRYESLPGERRASTRRPVRRVTFDSSKSDND</sequence>
<gene>
    <name evidence="2" type="ORF">BJ988_005904</name>
</gene>
<evidence type="ECO:0000313" key="2">
    <source>
        <dbReference type="EMBL" id="NYI81196.1"/>
    </source>
</evidence>
<feature type="region of interest" description="Disordered" evidence="1">
    <location>
        <begin position="1"/>
        <end position="67"/>
    </location>
</feature>
<reference evidence="2 3" key="1">
    <citation type="submission" date="2020-07" db="EMBL/GenBank/DDBJ databases">
        <title>Sequencing the genomes of 1000 actinobacteria strains.</title>
        <authorList>
            <person name="Klenk H.-P."/>
        </authorList>
    </citation>
    <scope>NUCLEOTIDE SEQUENCE [LARGE SCALE GENOMIC DNA]</scope>
    <source>
        <strain evidence="2 3">DSM 26487</strain>
    </source>
</reference>
<feature type="compositionally biased region" description="Basic and acidic residues" evidence="1">
    <location>
        <begin position="35"/>
        <end position="48"/>
    </location>
</feature>